<dbReference type="InterPro" id="IPR015797">
    <property type="entry name" value="NUDIX_hydrolase-like_dom_sf"/>
</dbReference>
<keyword evidence="4" id="KW-1185">Reference proteome</keyword>
<dbReference type="FunFam" id="3.90.79.10:FF:000019">
    <property type="entry name" value="Thiamin pyrophosphokinase, putative"/>
    <property type="match status" value="1"/>
</dbReference>
<dbReference type="PANTHER" id="PTHR13622">
    <property type="entry name" value="THIAMIN PYROPHOSPHOKINASE"/>
    <property type="match status" value="1"/>
</dbReference>
<protein>
    <recommendedName>
        <fullName evidence="2">Nudix hydrolase domain-containing protein</fullName>
    </recommendedName>
</protein>
<dbReference type="PROSITE" id="PS51462">
    <property type="entry name" value="NUDIX"/>
    <property type="match status" value="1"/>
</dbReference>
<accession>A0AAW1R318</accession>
<sequence length="217" mass="23182">MAGVLARLRDKGLVSGWRDELYPVAAAFDAPPHCLIERAAAPHFGIKAYGVHINGYVETPSGLELWVARRSRSKATWPGKLDHIVAGGQPAGMTCADNVIKECGEEAGIPPELAATAVPAGAVSYEALQPAGVKRDVLFVYDLRLPADFVPAPQDGEVESFRRLPIAEVAALVADTDEFKDNCNLVIIDFLIRHGHIVPEAPGYLALLAGMRCGDCS</sequence>
<gene>
    <name evidence="3" type="ORF">WJX81_000466</name>
</gene>
<evidence type="ECO:0000256" key="1">
    <source>
        <dbReference type="ARBA" id="ARBA00003778"/>
    </source>
</evidence>
<dbReference type="Pfam" id="PF15916">
    <property type="entry name" value="DUF4743"/>
    <property type="match status" value="1"/>
</dbReference>
<dbReference type="InterPro" id="IPR000086">
    <property type="entry name" value="NUDIX_hydrolase_dom"/>
</dbReference>
<evidence type="ECO:0000313" key="4">
    <source>
        <dbReference type="Proteomes" id="UP001445335"/>
    </source>
</evidence>
<dbReference type="Pfam" id="PF00293">
    <property type="entry name" value="NUDIX"/>
    <property type="match status" value="1"/>
</dbReference>
<dbReference type="Proteomes" id="UP001445335">
    <property type="component" value="Unassembled WGS sequence"/>
</dbReference>
<evidence type="ECO:0000313" key="3">
    <source>
        <dbReference type="EMBL" id="KAK9827627.1"/>
    </source>
</evidence>
<dbReference type="InterPro" id="IPR031804">
    <property type="entry name" value="DUF4743"/>
</dbReference>
<name>A0AAW1R318_9CHLO</name>
<reference evidence="3 4" key="1">
    <citation type="journal article" date="2024" name="Nat. Commun.">
        <title>Phylogenomics reveals the evolutionary origins of lichenization in chlorophyte algae.</title>
        <authorList>
            <person name="Puginier C."/>
            <person name="Libourel C."/>
            <person name="Otte J."/>
            <person name="Skaloud P."/>
            <person name="Haon M."/>
            <person name="Grisel S."/>
            <person name="Petersen M."/>
            <person name="Berrin J.G."/>
            <person name="Delaux P.M."/>
            <person name="Dal Grande F."/>
            <person name="Keller J."/>
        </authorList>
    </citation>
    <scope>NUCLEOTIDE SEQUENCE [LARGE SCALE GENOMIC DNA]</scope>
    <source>
        <strain evidence="3 4">SAG 245.80</strain>
    </source>
</reference>
<dbReference type="CDD" id="cd03676">
    <property type="entry name" value="NUDIX_Tnr3_like"/>
    <property type="match status" value="1"/>
</dbReference>
<comment type="function">
    <text evidence="1">Probably mediates the hydrolysis of some nucleoside diphosphate derivatives.</text>
</comment>
<comment type="caution">
    <text evidence="3">The sequence shown here is derived from an EMBL/GenBank/DDBJ whole genome shotgun (WGS) entry which is preliminary data.</text>
</comment>
<dbReference type="Gene3D" id="3.90.79.10">
    <property type="entry name" value="Nucleoside Triphosphate Pyrophosphohydrolase"/>
    <property type="match status" value="1"/>
</dbReference>
<dbReference type="PANTHER" id="PTHR13622:SF8">
    <property type="entry name" value="THIAMIN PYROPHOSPHOKINASE 1"/>
    <property type="match status" value="1"/>
</dbReference>
<dbReference type="GO" id="GO:0044715">
    <property type="term" value="F:8-oxo-dGDP phosphatase activity"/>
    <property type="evidence" value="ECO:0007669"/>
    <property type="project" value="TreeGrafter"/>
</dbReference>
<proteinExistence type="predicted"/>
<organism evidence="3 4">
    <name type="scientific">Elliptochloris bilobata</name>
    <dbReference type="NCBI Taxonomy" id="381761"/>
    <lineage>
        <taxon>Eukaryota</taxon>
        <taxon>Viridiplantae</taxon>
        <taxon>Chlorophyta</taxon>
        <taxon>core chlorophytes</taxon>
        <taxon>Trebouxiophyceae</taxon>
        <taxon>Trebouxiophyceae incertae sedis</taxon>
        <taxon>Elliptochloris clade</taxon>
        <taxon>Elliptochloris</taxon>
    </lineage>
</organism>
<dbReference type="AlphaFoldDB" id="A0AAW1R318"/>
<dbReference type="EMBL" id="JALJOU010000056">
    <property type="protein sequence ID" value="KAK9827627.1"/>
    <property type="molecule type" value="Genomic_DNA"/>
</dbReference>
<dbReference type="SUPFAM" id="SSF55811">
    <property type="entry name" value="Nudix"/>
    <property type="match status" value="1"/>
</dbReference>
<feature type="domain" description="Nudix hydrolase" evidence="2">
    <location>
        <begin position="48"/>
        <end position="189"/>
    </location>
</feature>
<evidence type="ECO:0000259" key="2">
    <source>
        <dbReference type="PROSITE" id="PS51462"/>
    </source>
</evidence>